<gene>
    <name evidence="1" type="ORF">KHA94_13570</name>
</gene>
<proteinExistence type="predicted"/>
<evidence type="ECO:0000313" key="2">
    <source>
        <dbReference type="Proteomes" id="UP000681027"/>
    </source>
</evidence>
<protein>
    <submittedName>
        <fullName evidence="1">Uncharacterized protein</fullName>
    </submittedName>
</protein>
<reference evidence="1 2" key="1">
    <citation type="submission" date="2021-05" db="EMBL/GenBank/DDBJ databases">
        <title>Novel Bacillus species.</title>
        <authorList>
            <person name="Liu G."/>
        </authorList>
    </citation>
    <scope>NUCLEOTIDE SEQUENCE [LARGE SCALE GENOMIC DNA]</scope>
    <source>
        <strain evidence="1 2">FJAT-49705</strain>
    </source>
</reference>
<dbReference type="EMBL" id="JAGYPM010000003">
    <property type="protein sequence ID" value="MBS4191212.1"/>
    <property type="molecule type" value="Genomic_DNA"/>
</dbReference>
<dbReference type="RefSeq" id="WP_213102669.1">
    <property type="nucleotide sequence ID" value="NZ_JAGYPM010000003.1"/>
</dbReference>
<evidence type="ECO:0000313" key="1">
    <source>
        <dbReference type="EMBL" id="MBS4191212.1"/>
    </source>
</evidence>
<sequence>MTTNTINLPNYKTIYSILVRDRDLSFKAAIHFNGEVNHEAIVKWASKEYPAEYKEALSIASNPNRQTVTLWKDELDWFVDEKERIDWERDGLSTLIYDFVFTHKLESQFYSFLQKLMKEDTDGIYGDLEHIARDYA</sequence>
<organism evidence="1 2">
    <name type="scientific">Cytobacillus citreus</name>
    <dbReference type="NCBI Taxonomy" id="2833586"/>
    <lineage>
        <taxon>Bacteria</taxon>
        <taxon>Bacillati</taxon>
        <taxon>Bacillota</taxon>
        <taxon>Bacilli</taxon>
        <taxon>Bacillales</taxon>
        <taxon>Bacillaceae</taxon>
        <taxon>Cytobacillus</taxon>
    </lineage>
</organism>
<name>A0ABS5NTT9_9BACI</name>
<comment type="caution">
    <text evidence="1">The sequence shown here is derived from an EMBL/GenBank/DDBJ whole genome shotgun (WGS) entry which is preliminary data.</text>
</comment>
<dbReference type="Proteomes" id="UP000681027">
    <property type="component" value="Unassembled WGS sequence"/>
</dbReference>
<keyword evidence="2" id="KW-1185">Reference proteome</keyword>
<accession>A0ABS5NTT9</accession>